<feature type="transmembrane region" description="Helical" evidence="1">
    <location>
        <begin position="34"/>
        <end position="53"/>
    </location>
</feature>
<feature type="transmembrane region" description="Helical" evidence="1">
    <location>
        <begin position="12"/>
        <end position="28"/>
    </location>
</feature>
<evidence type="ECO:0000256" key="1">
    <source>
        <dbReference type="SAM" id="Phobius"/>
    </source>
</evidence>
<sequence>MNKNTVLDKGYVIATILNIFFLIGLVFISGSENLYIFIPYVILMGINAVYLFIKAIKINKNKAEI</sequence>
<keyword evidence="1" id="KW-1133">Transmembrane helix</keyword>
<dbReference type="AlphaFoldDB" id="A0A5P0ZSI2"/>
<keyword evidence="1" id="KW-0812">Transmembrane</keyword>
<organism evidence="2 3">
    <name type="scientific">Companilactobacillus halodurans</name>
    <dbReference type="NCBI Taxonomy" id="2584183"/>
    <lineage>
        <taxon>Bacteria</taxon>
        <taxon>Bacillati</taxon>
        <taxon>Bacillota</taxon>
        <taxon>Bacilli</taxon>
        <taxon>Lactobacillales</taxon>
        <taxon>Lactobacillaceae</taxon>
        <taxon>Companilactobacillus</taxon>
    </lineage>
</organism>
<evidence type="ECO:0000313" key="2">
    <source>
        <dbReference type="EMBL" id="MQS77186.1"/>
    </source>
</evidence>
<evidence type="ECO:0000313" key="3">
    <source>
        <dbReference type="Proteomes" id="UP000414364"/>
    </source>
</evidence>
<dbReference type="Proteomes" id="UP000414364">
    <property type="component" value="Unassembled WGS sequence"/>
</dbReference>
<proteinExistence type="predicted"/>
<comment type="caution">
    <text evidence="2">The sequence shown here is derived from an EMBL/GenBank/DDBJ whole genome shotgun (WGS) entry which is preliminary data.</text>
</comment>
<accession>A0A5P0ZSI2</accession>
<name>A0A5P0ZSI2_9LACO</name>
<gene>
    <name evidence="2" type="ORF">FHL06_12755</name>
</gene>
<dbReference type="EMBL" id="VDFP01000105">
    <property type="protein sequence ID" value="MQS77186.1"/>
    <property type="molecule type" value="Genomic_DNA"/>
</dbReference>
<reference evidence="2 3" key="1">
    <citation type="journal article" date="2019" name="Syst. Appl. Microbiol.">
        <title>Polyphasic characterization of two novel Lactobacillus spp. isolated from blown salami packages: Description of Lactobacillus halodurans sp. nov. and Lactobacillus salsicarnum sp. nov.</title>
        <authorList>
            <person name="Schuster J.A."/>
            <person name="Klingl A."/>
            <person name="Vogel R.F."/>
            <person name="Ehrmann M.A."/>
        </authorList>
    </citation>
    <scope>NUCLEOTIDE SEQUENCE [LARGE SCALE GENOMIC DNA]</scope>
    <source>
        <strain evidence="2 3">TMW 1.2172</strain>
    </source>
</reference>
<protein>
    <submittedName>
        <fullName evidence="2">Uncharacterized protein</fullName>
    </submittedName>
</protein>
<keyword evidence="1" id="KW-0472">Membrane</keyword>